<evidence type="ECO:0000256" key="6">
    <source>
        <dbReference type="ARBA" id="ARBA00023004"/>
    </source>
</evidence>
<evidence type="ECO:0000256" key="1">
    <source>
        <dbReference type="ARBA" id="ARBA00001962"/>
    </source>
</evidence>
<comment type="cofactor">
    <cofactor evidence="1">
        <name>Fe cation</name>
        <dbReference type="ChEBI" id="CHEBI:24875"/>
    </cofactor>
</comment>
<evidence type="ECO:0000313" key="13">
    <source>
        <dbReference type="EMBL" id="MFD0690680.1"/>
    </source>
</evidence>
<dbReference type="InterPro" id="IPR017941">
    <property type="entry name" value="Rieske_2Fe-2S"/>
</dbReference>
<dbReference type="RefSeq" id="WP_207400399.1">
    <property type="nucleotide sequence ID" value="NZ_CAACUY010000389.1"/>
</dbReference>
<protein>
    <recommendedName>
        <fullName evidence="9">Rieske-type oxygenase</fullName>
    </recommendedName>
</protein>
<dbReference type="InterPro" id="IPR045605">
    <property type="entry name" value="KshA-like_C"/>
</dbReference>
<keyword evidence="6" id="KW-0408">Iron</keyword>
<dbReference type="SUPFAM" id="SSF50022">
    <property type="entry name" value="ISP domain"/>
    <property type="match status" value="1"/>
</dbReference>
<evidence type="ECO:0000256" key="10">
    <source>
        <dbReference type="ARBA" id="ARBA00046982"/>
    </source>
</evidence>
<feature type="domain" description="Rieske" evidence="12">
    <location>
        <begin position="61"/>
        <end position="166"/>
    </location>
</feature>
<dbReference type="Pfam" id="PF00355">
    <property type="entry name" value="Rieske"/>
    <property type="match status" value="1"/>
</dbReference>
<feature type="region of interest" description="Disordered" evidence="11">
    <location>
        <begin position="1"/>
        <end position="23"/>
    </location>
</feature>
<organism evidence="13 14">
    <name type="scientific">Actinomadura fibrosa</name>
    <dbReference type="NCBI Taxonomy" id="111802"/>
    <lineage>
        <taxon>Bacteria</taxon>
        <taxon>Bacillati</taxon>
        <taxon>Actinomycetota</taxon>
        <taxon>Actinomycetes</taxon>
        <taxon>Streptosporangiales</taxon>
        <taxon>Thermomonosporaceae</taxon>
        <taxon>Actinomadura</taxon>
    </lineage>
</organism>
<evidence type="ECO:0000256" key="11">
    <source>
        <dbReference type="SAM" id="MobiDB-lite"/>
    </source>
</evidence>
<evidence type="ECO:0000256" key="2">
    <source>
        <dbReference type="ARBA" id="ARBA00022714"/>
    </source>
</evidence>
<dbReference type="Gene3D" id="3.90.380.10">
    <property type="entry name" value="Naphthalene 1,2-dioxygenase Alpha Subunit, Chain A, domain 1"/>
    <property type="match status" value="1"/>
</dbReference>
<name>A0ABW2XY36_9ACTN</name>
<dbReference type="CDD" id="cd03469">
    <property type="entry name" value="Rieske_RO_Alpha_N"/>
    <property type="match status" value="1"/>
</dbReference>
<keyword evidence="8" id="KW-0443">Lipid metabolism</keyword>
<evidence type="ECO:0000259" key="12">
    <source>
        <dbReference type="PROSITE" id="PS51296"/>
    </source>
</evidence>
<dbReference type="SUPFAM" id="SSF55961">
    <property type="entry name" value="Bet v1-like"/>
    <property type="match status" value="1"/>
</dbReference>
<dbReference type="Proteomes" id="UP001597063">
    <property type="component" value="Unassembled WGS sequence"/>
</dbReference>
<keyword evidence="8" id="KW-0753">Steroid metabolism</keyword>
<accession>A0ABW2XY36</accession>
<keyword evidence="14" id="KW-1185">Reference proteome</keyword>
<dbReference type="PROSITE" id="PS51296">
    <property type="entry name" value="RIESKE"/>
    <property type="match status" value="1"/>
</dbReference>
<evidence type="ECO:0000256" key="4">
    <source>
        <dbReference type="ARBA" id="ARBA00022963"/>
    </source>
</evidence>
<dbReference type="EMBL" id="JBHTGP010000018">
    <property type="protein sequence ID" value="MFD0690680.1"/>
    <property type="molecule type" value="Genomic_DNA"/>
</dbReference>
<dbReference type="PANTHER" id="PTHR21266">
    <property type="entry name" value="IRON-SULFUR DOMAIN CONTAINING PROTEIN"/>
    <property type="match status" value="1"/>
</dbReference>
<keyword evidence="4" id="KW-0442">Lipid degradation</keyword>
<proteinExistence type="predicted"/>
<sequence>MTAAEIGPPPAPPSPAAPESSGFAGLPMPRDAGLLFDEARRPRVIRNPRGRFPFPVPNGWFIVARGGEIAPGGVVPLYYFGRELVLFRGEDGLPYLVDAHCPHLGAHLAVGGKVEDGCIRCPFHGWTFEGGTGRCVDVPYDDSDYIPGRARVRAYPVVERNGMIWAWHHLTGGEPFYEVPDVPEFRDPEWSPIVVRDFRIATCAQEMAENNVDRAHFKFVHGTDAVPEEEFFVDGAYKRAVGAGGDFVREGFGLGLGVLRLKGWTTFVSSTTPVDEDTVHVRWIFTSPRSLGENAAEEAAHAFCEGLSQDIPIWENKVYRDRPVLRPMEKDISEHRRWSRQFYSGPEGWDAR</sequence>
<dbReference type="Pfam" id="PF19298">
    <property type="entry name" value="KshA_C"/>
    <property type="match status" value="1"/>
</dbReference>
<dbReference type="InterPro" id="IPR050584">
    <property type="entry name" value="Cholesterol_7-desaturase"/>
</dbReference>
<keyword evidence="3" id="KW-0479">Metal-binding</keyword>
<keyword evidence="5" id="KW-0560">Oxidoreductase</keyword>
<evidence type="ECO:0000256" key="9">
    <source>
        <dbReference type="ARBA" id="ARBA00030944"/>
    </source>
</evidence>
<evidence type="ECO:0000256" key="5">
    <source>
        <dbReference type="ARBA" id="ARBA00023002"/>
    </source>
</evidence>
<dbReference type="InterPro" id="IPR036922">
    <property type="entry name" value="Rieske_2Fe-2S_sf"/>
</dbReference>
<evidence type="ECO:0000256" key="8">
    <source>
        <dbReference type="ARBA" id="ARBA00023221"/>
    </source>
</evidence>
<reference evidence="14" key="1">
    <citation type="journal article" date="2019" name="Int. J. Syst. Evol. Microbiol.">
        <title>The Global Catalogue of Microorganisms (GCM) 10K type strain sequencing project: providing services to taxonomists for standard genome sequencing and annotation.</title>
        <authorList>
            <consortium name="The Broad Institute Genomics Platform"/>
            <consortium name="The Broad Institute Genome Sequencing Center for Infectious Disease"/>
            <person name="Wu L."/>
            <person name="Ma J."/>
        </authorList>
    </citation>
    <scope>NUCLEOTIDE SEQUENCE [LARGE SCALE GENOMIC DNA]</scope>
    <source>
        <strain evidence="14">JCM 9371</strain>
    </source>
</reference>
<dbReference type="PANTHER" id="PTHR21266:SF60">
    <property type="entry name" value="3-KETOSTEROID-9-ALPHA-MONOOXYGENASE, OXYGENASE COMPONENT"/>
    <property type="match status" value="1"/>
</dbReference>
<evidence type="ECO:0000256" key="7">
    <source>
        <dbReference type="ARBA" id="ARBA00023014"/>
    </source>
</evidence>
<feature type="compositionally biased region" description="Pro residues" evidence="11">
    <location>
        <begin position="7"/>
        <end position="16"/>
    </location>
</feature>
<evidence type="ECO:0000256" key="3">
    <source>
        <dbReference type="ARBA" id="ARBA00022723"/>
    </source>
</evidence>
<keyword evidence="7" id="KW-0411">Iron-sulfur</keyword>
<keyword evidence="2" id="KW-0001">2Fe-2S</keyword>
<gene>
    <name evidence="13" type="ORF">ACFQZM_39755</name>
</gene>
<evidence type="ECO:0000313" key="14">
    <source>
        <dbReference type="Proteomes" id="UP001597063"/>
    </source>
</evidence>
<comment type="subunit">
    <text evidence="10">Homotrimer. The two-component system 3-ketosteroid-9-alpha-monooxygenase is composed of an oxygenase component KshA and a reductase component KshB.</text>
</comment>
<comment type="caution">
    <text evidence="13">The sequence shown here is derived from an EMBL/GenBank/DDBJ whole genome shotgun (WGS) entry which is preliminary data.</text>
</comment>
<dbReference type="Gene3D" id="2.102.10.10">
    <property type="entry name" value="Rieske [2Fe-2S] iron-sulphur domain"/>
    <property type="match status" value="1"/>
</dbReference>